<name>A0A8J7RAJ7_9HYPH</name>
<feature type="domain" description="Phosphoadenosine phosphosulphate reductase" evidence="15">
    <location>
        <begin position="36"/>
        <end position="208"/>
    </location>
</feature>
<comment type="pathway">
    <text evidence="8 14">Sulfur metabolism; hydrogen sulfide biosynthesis; sulfite from sulfate.</text>
</comment>
<reference evidence="16" key="1">
    <citation type="submission" date="2021-03" db="EMBL/GenBank/DDBJ databases">
        <title>Genome sequencing and assembly of Tianweitania sediminis.</title>
        <authorList>
            <person name="Chhetri G."/>
        </authorList>
    </citation>
    <scope>NUCLEOTIDE SEQUENCE</scope>
    <source>
        <strain evidence="16">Z8</strain>
    </source>
</reference>
<dbReference type="InterPro" id="IPR011798">
    <property type="entry name" value="APS_reductase"/>
</dbReference>
<evidence type="ECO:0000256" key="13">
    <source>
        <dbReference type="ARBA" id="ARBA00048441"/>
    </source>
</evidence>
<dbReference type="InterPro" id="IPR004511">
    <property type="entry name" value="PAPS/APS_Rdtase"/>
</dbReference>
<dbReference type="GO" id="GO:0051539">
    <property type="term" value="F:4 iron, 4 sulfur cluster binding"/>
    <property type="evidence" value="ECO:0007669"/>
    <property type="project" value="UniProtKB-UniRule"/>
</dbReference>
<feature type="active site" description="Nucleophile; cysteine thiosulfonate intermediate" evidence="14">
    <location>
        <position position="230"/>
    </location>
</feature>
<evidence type="ECO:0000256" key="4">
    <source>
        <dbReference type="ARBA" id="ARBA00023002"/>
    </source>
</evidence>
<dbReference type="EC" id="1.8.4.10" evidence="9 14"/>
<evidence type="ECO:0000256" key="1">
    <source>
        <dbReference type="ARBA" id="ARBA00009732"/>
    </source>
</evidence>
<dbReference type="Pfam" id="PF01507">
    <property type="entry name" value="PAPS_reduct"/>
    <property type="match status" value="1"/>
</dbReference>
<dbReference type="CDD" id="cd23945">
    <property type="entry name" value="PAPS_reductase"/>
    <property type="match status" value="1"/>
</dbReference>
<evidence type="ECO:0000256" key="2">
    <source>
        <dbReference type="ARBA" id="ARBA00022490"/>
    </source>
</evidence>
<comment type="subcellular location">
    <subcellularLocation>
        <location evidence="14">Cytoplasm</location>
    </subcellularLocation>
</comment>
<gene>
    <name evidence="14" type="primary">cysH</name>
    <name evidence="16" type="ORF">J5Y06_22625</name>
</gene>
<feature type="binding site" evidence="14">
    <location>
        <position position="119"/>
    </location>
    <ligand>
        <name>[4Fe-4S] cluster</name>
        <dbReference type="ChEBI" id="CHEBI:49883"/>
    </ligand>
</feature>
<keyword evidence="4 14" id="KW-0560">Oxidoreductase</keyword>
<evidence type="ECO:0000256" key="9">
    <source>
        <dbReference type="ARBA" id="ARBA00024386"/>
    </source>
</evidence>
<evidence type="ECO:0000256" key="5">
    <source>
        <dbReference type="ARBA" id="ARBA00023004"/>
    </source>
</evidence>
<dbReference type="SUPFAM" id="SSF52402">
    <property type="entry name" value="Adenine nucleotide alpha hydrolases-like"/>
    <property type="match status" value="1"/>
</dbReference>
<dbReference type="AlphaFoldDB" id="A0A8J7RAJ7"/>
<dbReference type="EMBL" id="JAGIYY010000015">
    <property type="protein sequence ID" value="MBP0441447.1"/>
    <property type="molecule type" value="Genomic_DNA"/>
</dbReference>
<evidence type="ECO:0000256" key="12">
    <source>
        <dbReference type="ARBA" id="ARBA00032041"/>
    </source>
</evidence>
<comment type="cofactor">
    <cofactor evidence="14">
        <name>[4Fe-4S] cluster</name>
        <dbReference type="ChEBI" id="CHEBI:49883"/>
    </cofactor>
    <text evidence="14">Binds 1 [4Fe-4S] cluster per subunit.</text>
</comment>
<comment type="caution">
    <text evidence="16">The sequence shown here is derived from an EMBL/GenBank/DDBJ whole genome shotgun (WGS) entry which is preliminary data.</text>
</comment>
<evidence type="ECO:0000259" key="15">
    <source>
        <dbReference type="Pfam" id="PF01507"/>
    </source>
</evidence>
<evidence type="ECO:0000256" key="8">
    <source>
        <dbReference type="ARBA" id="ARBA00024327"/>
    </source>
</evidence>
<dbReference type="HAMAP" id="MF_00063">
    <property type="entry name" value="CysH"/>
    <property type="match status" value="1"/>
</dbReference>
<keyword evidence="17" id="KW-1185">Reference proteome</keyword>
<dbReference type="GO" id="GO:0005737">
    <property type="term" value="C:cytoplasm"/>
    <property type="evidence" value="ECO:0007669"/>
    <property type="project" value="UniProtKB-SubCell"/>
</dbReference>
<dbReference type="InterPro" id="IPR014729">
    <property type="entry name" value="Rossmann-like_a/b/a_fold"/>
</dbReference>
<dbReference type="GO" id="GO:0019379">
    <property type="term" value="P:sulfate assimilation, phosphoadenylyl sulfate reduction by phosphoadenylyl-sulfate reductase (thioredoxin)"/>
    <property type="evidence" value="ECO:0007669"/>
    <property type="project" value="UniProtKB-UniRule"/>
</dbReference>
<evidence type="ECO:0000256" key="10">
    <source>
        <dbReference type="ARBA" id="ARBA00029514"/>
    </source>
</evidence>
<evidence type="ECO:0000256" key="7">
    <source>
        <dbReference type="ARBA" id="ARBA00024298"/>
    </source>
</evidence>
<dbReference type="RefSeq" id="WP_209337480.1">
    <property type="nucleotide sequence ID" value="NZ_JAGIYY010000015.1"/>
</dbReference>
<comment type="function">
    <text evidence="7 14">Catalyzes the formation of sulfite from adenosine 5'-phosphosulfate (APS) using thioredoxin as an electron donor.</text>
</comment>
<accession>A0A8J7RAJ7</accession>
<keyword evidence="6 14" id="KW-0411">Iron-sulfur</keyword>
<dbReference type="NCBIfam" id="NF002537">
    <property type="entry name" value="PRK02090.1"/>
    <property type="match status" value="1"/>
</dbReference>
<comment type="similarity">
    <text evidence="1 14">Belongs to the PAPS reductase family. CysH subfamily.</text>
</comment>
<evidence type="ECO:0000256" key="14">
    <source>
        <dbReference type="HAMAP-Rule" id="MF_00063"/>
    </source>
</evidence>
<evidence type="ECO:0000256" key="11">
    <source>
        <dbReference type="ARBA" id="ARBA00030894"/>
    </source>
</evidence>
<comment type="catalytic activity">
    <reaction evidence="13 14">
        <text>[thioredoxin]-disulfide + sulfite + AMP + 2 H(+) = adenosine 5'-phosphosulfate + [thioredoxin]-dithiol</text>
        <dbReference type="Rhea" id="RHEA:21976"/>
        <dbReference type="Rhea" id="RHEA-COMP:10698"/>
        <dbReference type="Rhea" id="RHEA-COMP:10700"/>
        <dbReference type="ChEBI" id="CHEBI:15378"/>
        <dbReference type="ChEBI" id="CHEBI:17359"/>
        <dbReference type="ChEBI" id="CHEBI:29950"/>
        <dbReference type="ChEBI" id="CHEBI:50058"/>
        <dbReference type="ChEBI" id="CHEBI:58243"/>
        <dbReference type="ChEBI" id="CHEBI:456215"/>
        <dbReference type="EC" id="1.8.4.10"/>
    </reaction>
</comment>
<sequence>MNTATVDDSNFATFLQPLDLEGRVLAVSRLPGRKLFTTSLGIEDQVITAAIARSGAAIELATLETGRLFPETLELIDVTQTRYGLTIERFRPQDSEAIQYAAAYGVNGFYDSVEARHACCQFRKLAPLSRALQGVSVWITGVRRGQSGARADAQLCEFDEARGILKINPLADADLEIVQRYATQHEVPLNPLHARGYPSIGCEPCTRAIKPGEPERAGRWWWEQDLTRECGLHVKPGTSRVVQHPSSQALSS</sequence>
<evidence type="ECO:0000256" key="3">
    <source>
        <dbReference type="ARBA" id="ARBA00022723"/>
    </source>
</evidence>
<dbReference type="GO" id="GO:0046872">
    <property type="term" value="F:metal ion binding"/>
    <property type="evidence" value="ECO:0007669"/>
    <property type="project" value="UniProtKB-KW"/>
</dbReference>
<keyword evidence="3 14" id="KW-0479">Metal-binding</keyword>
<proteinExistence type="inferred from homology"/>
<dbReference type="PANTHER" id="PTHR46482">
    <property type="entry name" value="5'-ADENYLYLSULFATE REDUCTASE 3, CHLOROPLASTIC"/>
    <property type="match status" value="1"/>
</dbReference>
<evidence type="ECO:0000256" key="6">
    <source>
        <dbReference type="ARBA" id="ARBA00023014"/>
    </source>
</evidence>
<dbReference type="GO" id="GO:0019344">
    <property type="term" value="P:cysteine biosynthetic process"/>
    <property type="evidence" value="ECO:0007669"/>
    <property type="project" value="InterPro"/>
</dbReference>
<dbReference type="PANTHER" id="PTHR46482:SF9">
    <property type="entry name" value="5'-ADENYLYLSULFATE REDUCTASE 1, CHLOROPLASTIC"/>
    <property type="match status" value="1"/>
</dbReference>
<dbReference type="GO" id="GO:0043866">
    <property type="term" value="F:adenylyl-sulfate reductase (thioredoxin) activity"/>
    <property type="evidence" value="ECO:0007669"/>
    <property type="project" value="UniProtKB-EC"/>
</dbReference>
<keyword evidence="2 14" id="KW-0963">Cytoplasm</keyword>
<evidence type="ECO:0000313" key="16">
    <source>
        <dbReference type="EMBL" id="MBP0441447.1"/>
    </source>
</evidence>
<dbReference type="GO" id="GO:0004604">
    <property type="term" value="F:phosphoadenylyl-sulfate reductase (thioredoxin) activity"/>
    <property type="evidence" value="ECO:0007669"/>
    <property type="project" value="UniProtKB-UniRule"/>
</dbReference>
<evidence type="ECO:0000313" key="17">
    <source>
        <dbReference type="Proteomes" id="UP000666240"/>
    </source>
</evidence>
<dbReference type="NCBIfam" id="TIGR02055">
    <property type="entry name" value="APS_reductase"/>
    <property type="match status" value="1"/>
</dbReference>
<feature type="binding site" evidence="14">
    <location>
        <position position="202"/>
    </location>
    <ligand>
        <name>[4Fe-4S] cluster</name>
        <dbReference type="ChEBI" id="CHEBI:49883"/>
    </ligand>
</feature>
<dbReference type="Proteomes" id="UP000666240">
    <property type="component" value="Unassembled WGS sequence"/>
</dbReference>
<dbReference type="PIRSF" id="PIRSF000857">
    <property type="entry name" value="PAPS_reductase"/>
    <property type="match status" value="1"/>
</dbReference>
<organism evidence="16 17">
    <name type="scientific">Tianweitania sediminis</name>
    <dbReference type="NCBI Taxonomy" id="1502156"/>
    <lineage>
        <taxon>Bacteria</taxon>
        <taxon>Pseudomonadati</taxon>
        <taxon>Pseudomonadota</taxon>
        <taxon>Alphaproteobacteria</taxon>
        <taxon>Hyphomicrobiales</taxon>
        <taxon>Phyllobacteriaceae</taxon>
        <taxon>Tianweitania</taxon>
    </lineage>
</organism>
<dbReference type="GO" id="GO:0070814">
    <property type="term" value="P:hydrogen sulfide biosynthetic process"/>
    <property type="evidence" value="ECO:0007669"/>
    <property type="project" value="UniProtKB-UniRule"/>
</dbReference>
<feature type="binding site" evidence="14">
    <location>
        <position position="120"/>
    </location>
    <ligand>
        <name>[4Fe-4S] cluster</name>
        <dbReference type="ChEBI" id="CHEBI:49883"/>
    </ligand>
</feature>
<protein>
    <recommendedName>
        <fullName evidence="10 14">Adenosine 5'-phosphosulfate reductase</fullName>
        <shortName evidence="14">APS reductase</shortName>
        <ecNumber evidence="9 14">1.8.4.10</ecNumber>
    </recommendedName>
    <alternativeName>
        <fullName evidence="12 14">5'-adenylylsulfate reductase</fullName>
    </alternativeName>
    <alternativeName>
        <fullName evidence="11 14">Thioredoxin-dependent 5'-adenylylsulfate reductase</fullName>
    </alternativeName>
</protein>
<keyword evidence="5 14" id="KW-0408">Iron</keyword>
<feature type="binding site" evidence="14">
    <location>
        <position position="205"/>
    </location>
    <ligand>
        <name>[4Fe-4S] cluster</name>
        <dbReference type="ChEBI" id="CHEBI:49883"/>
    </ligand>
</feature>
<dbReference type="InterPro" id="IPR002500">
    <property type="entry name" value="PAPS_reduct_dom"/>
</dbReference>
<dbReference type="Gene3D" id="3.40.50.620">
    <property type="entry name" value="HUPs"/>
    <property type="match status" value="1"/>
</dbReference>